<dbReference type="RefSeq" id="XP_011214038.2">
    <property type="nucleotide sequence ID" value="XM_011215736.3"/>
</dbReference>
<dbReference type="GeneID" id="105233615"/>
<feature type="region of interest" description="Disordered" evidence="1">
    <location>
        <begin position="129"/>
        <end position="292"/>
    </location>
</feature>
<gene>
    <name evidence="4" type="primary">LOC105233615</name>
</gene>
<feature type="signal peptide" evidence="2">
    <location>
        <begin position="1"/>
        <end position="31"/>
    </location>
</feature>
<keyword evidence="2" id="KW-0732">Signal</keyword>
<dbReference type="Proteomes" id="UP001652620">
    <property type="component" value="Chromosome 2"/>
</dbReference>
<proteinExistence type="predicted"/>
<feature type="compositionally biased region" description="Polar residues" evidence="1">
    <location>
        <begin position="152"/>
        <end position="179"/>
    </location>
</feature>
<sequence>MQFFALKPKLSSQRFLLVTLLLITTTLNSDGYGHPQTATQQHNGYVYGPPPPPSFVNVPRAPQTSAPTGAQVPVLTAVVRPLGPPGRNYEVRLSQTNHHNLLHRQPPQPATINGPSPYYTNNYQQVNSGARYAPPALPSQSGPFQQAFRGASDQQYSNNAAGSSVSNTPHQNPLLTPQYGQPAPPSTSLTPAPPQSQSFLNQGNQQHNGNPQLTPQYAQPASPPSAITPASQQSQSFANAGNQPQQQSPVGSPIGPQQNNGVGTNGNAPNFQLSSGVQPSTANTANSADGSNNGVLGNYISQSEVGQLDHYFEKQNPVGDTRAYTRLINTCYPDGRCDPQQQLGAGETHQRHQQVVLNARARTQPISDKCRALGNSGAMSTITAGSVSVGNPALNSANRPPNRRLYQYTEVVIPRDPFN</sequence>
<reference evidence="4" key="2">
    <citation type="submission" date="2025-08" db="UniProtKB">
        <authorList>
            <consortium name="RefSeq"/>
        </authorList>
    </citation>
    <scope>IDENTIFICATION</scope>
    <source>
        <tissue evidence="4">Adult</tissue>
    </source>
</reference>
<evidence type="ECO:0000313" key="3">
    <source>
        <dbReference type="Proteomes" id="UP001652620"/>
    </source>
</evidence>
<reference evidence="3" key="1">
    <citation type="submission" date="2025-05" db="UniProtKB">
        <authorList>
            <consortium name="RefSeq"/>
        </authorList>
    </citation>
    <scope>NUCLEOTIDE SEQUENCE [LARGE SCALE GENOMIC DNA]</scope>
</reference>
<accession>A0A6I9VNA2</accession>
<organism evidence="3 4">
    <name type="scientific">Bactrocera dorsalis</name>
    <name type="common">Oriental fruit fly</name>
    <name type="synonym">Dacus dorsalis</name>
    <dbReference type="NCBI Taxonomy" id="27457"/>
    <lineage>
        <taxon>Eukaryota</taxon>
        <taxon>Metazoa</taxon>
        <taxon>Ecdysozoa</taxon>
        <taxon>Arthropoda</taxon>
        <taxon>Hexapoda</taxon>
        <taxon>Insecta</taxon>
        <taxon>Pterygota</taxon>
        <taxon>Neoptera</taxon>
        <taxon>Endopterygota</taxon>
        <taxon>Diptera</taxon>
        <taxon>Brachycera</taxon>
        <taxon>Muscomorpha</taxon>
        <taxon>Tephritoidea</taxon>
        <taxon>Tephritidae</taxon>
        <taxon>Bactrocera</taxon>
        <taxon>Bactrocera</taxon>
    </lineage>
</organism>
<evidence type="ECO:0000313" key="4">
    <source>
        <dbReference type="RefSeq" id="XP_011214038.2"/>
    </source>
</evidence>
<dbReference type="InParanoid" id="A0A6I9VNA2"/>
<evidence type="ECO:0000256" key="2">
    <source>
        <dbReference type="SAM" id="SignalP"/>
    </source>
</evidence>
<dbReference type="KEGG" id="bdr:105233615"/>
<feature type="compositionally biased region" description="Low complexity" evidence="1">
    <location>
        <begin position="186"/>
        <end position="236"/>
    </location>
</feature>
<dbReference type="AlphaFoldDB" id="A0A6I9VNA2"/>
<dbReference type="OrthoDB" id="8068737at2759"/>
<keyword evidence="3" id="KW-1185">Reference proteome</keyword>
<name>A0A6I9VNA2_BACDO</name>
<protein>
    <submittedName>
        <fullName evidence="4">Trithorax group protein osa-like</fullName>
    </submittedName>
</protein>
<evidence type="ECO:0000256" key="1">
    <source>
        <dbReference type="SAM" id="MobiDB-lite"/>
    </source>
</evidence>
<feature type="compositionally biased region" description="Polar residues" evidence="1">
    <location>
        <begin position="237"/>
        <end position="292"/>
    </location>
</feature>
<feature type="chain" id="PRO_5046724795" evidence="2">
    <location>
        <begin position="32"/>
        <end position="419"/>
    </location>
</feature>